<dbReference type="InterPro" id="IPR049995">
    <property type="entry name" value="Capsid_mycobact-type"/>
</dbReference>
<dbReference type="Pfam" id="PF25209">
    <property type="entry name" value="Phage_capsid_4"/>
    <property type="match status" value="1"/>
</dbReference>
<name>A0ABW7JII3_9NOCA</name>
<comment type="caution">
    <text evidence="1">The sequence shown here is derived from an EMBL/GenBank/DDBJ whole genome shotgun (WGS) entry which is preliminary data.</text>
</comment>
<protein>
    <submittedName>
        <fullName evidence="1">Major capsid protein</fullName>
    </submittedName>
</protein>
<gene>
    <name evidence="1" type="ORF">ACHIPZ_04970</name>
</gene>
<reference evidence="1 2" key="1">
    <citation type="submission" date="2024-10" db="EMBL/GenBank/DDBJ databases">
        <authorList>
            <person name="Riesco R."/>
        </authorList>
    </citation>
    <scope>NUCLEOTIDE SEQUENCE [LARGE SCALE GENOMIC DNA]</scope>
    <source>
        <strain evidence="1 2">NCIMB 15449</strain>
    </source>
</reference>
<dbReference type="RefSeq" id="WP_395112973.1">
    <property type="nucleotide sequence ID" value="NZ_JBIMSO010000024.1"/>
</dbReference>
<proteinExistence type="predicted"/>
<dbReference type="EMBL" id="JBIMSO010000024">
    <property type="protein sequence ID" value="MFH5207570.1"/>
    <property type="molecule type" value="Genomic_DNA"/>
</dbReference>
<evidence type="ECO:0000313" key="2">
    <source>
        <dbReference type="Proteomes" id="UP001609175"/>
    </source>
</evidence>
<organism evidence="1 2">
    <name type="scientific">Antrihabitans spumae</name>
    <dbReference type="NCBI Taxonomy" id="3373370"/>
    <lineage>
        <taxon>Bacteria</taxon>
        <taxon>Bacillati</taxon>
        <taxon>Actinomycetota</taxon>
        <taxon>Actinomycetes</taxon>
        <taxon>Mycobacteriales</taxon>
        <taxon>Nocardiaceae</taxon>
        <taxon>Antrihabitans</taxon>
    </lineage>
</organism>
<sequence>MPNALIPELNGRRLTVDVSLRQPSYIRARIAELADEQLLLDKFFSPFGGPVQGGGLLYTVIKASDFYTSTDIERRTPKTEYKVVQGVDPESKLAPLVDWGGKFSVSDEEKLRNNTSLVDQSTTQLANTIARKLDIAALAAIDAAVTGENTLVGNDWGDLVTTGPLTDITPNADRPTADFSAAQLAADLQELGIRHDLLIVHPNQAHALRVGYGDQLADVLASAGLELFANPRITAGTGYVLTKGEAGSVGFEAPLTVETYDDRSIRSTWVQAYAVPAFAVEKPYAVKKLTGLAG</sequence>
<evidence type="ECO:0000313" key="1">
    <source>
        <dbReference type="EMBL" id="MFH5207570.1"/>
    </source>
</evidence>
<dbReference type="Proteomes" id="UP001609175">
    <property type="component" value="Unassembled WGS sequence"/>
</dbReference>
<accession>A0ABW7JII3</accession>
<dbReference type="NCBIfam" id="NF042926">
    <property type="entry name" value="capsid_Caudo_1"/>
    <property type="match status" value="1"/>
</dbReference>